<dbReference type="EMBL" id="UNRR01000018">
    <property type="protein sequence ID" value="SYZ78702.1"/>
    <property type="molecule type" value="Genomic_DNA"/>
</dbReference>
<comment type="catalytic activity">
    <reaction evidence="7">
        <text>a 2'-deoxycytidine in DNA + S-adenosyl-L-methionine = a 5-methyl-2'-deoxycytidine in DNA + S-adenosyl-L-homocysteine + H(+)</text>
        <dbReference type="Rhea" id="RHEA:13681"/>
        <dbReference type="Rhea" id="RHEA-COMP:11369"/>
        <dbReference type="Rhea" id="RHEA-COMP:11370"/>
        <dbReference type="ChEBI" id="CHEBI:15378"/>
        <dbReference type="ChEBI" id="CHEBI:57856"/>
        <dbReference type="ChEBI" id="CHEBI:59789"/>
        <dbReference type="ChEBI" id="CHEBI:85452"/>
        <dbReference type="ChEBI" id="CHEBI:85454"/>
        <dbReference type="EC" id="2.1.1.37"/>
    </reaction>
</comment>
<evidence type="ECO:0000313" key="8">
    <source>
        <dbReference type="EMBL" id="SYZ78702.1"/>
    </source>
</evidence>
<gene>
    <name evidence="8" type="ORF">TART1_1487</name>
</gene>
<dbReference type="InterPro" id="IPR001525">
    <property type="entry name" value="C5_MeTfrase"/>
</dbReference>
<evidence type="ECO:0000313" key="9">
    <source>
        <dbReference type="Proteomes" id="UP000262072"/>
    </source>
</evidence>
<dbReference type="Pfam" id="PF00145">
    <property type="entry name" value="DNA_methylase"/>
    <property type="match status" value="1"/>
</dbReference>
<sequence>MKVFKLGELFCGPGGIALGATNATIDNKDFKIVHEWANDYDEDTCETYRFNIAKHNPNSVICGDVRELDIEALSPISALAFGFPCNDFSVVGEQKGFDGKFGPLYTYGVRALKKFQPEWFFAENVGGLASANEGSALGKILLDLQDVGYRVYPHLYKFEQYGVPQARHRIIIIGIRNDLPYEFMPPSPEPYSHLDNTSKTAIENPPITSDALNNELTRQSANVVERLKHIKPGQNAFTADLPEELRLNVKGAKISQIYKRLDPKKPAYTVTGSGGGGTHMYHYEEPRALTNRERARLQTFPDTYFFKGTKESVRKQIGMAVPPMGAKIIFEAVLKTFAGIPYESVPCNIKL</sequence>
<dbReference type="InterPro" id="IPR029063">
    <property type="entry name" value="SAM-dependent_MTases_sf"/>
</dbReference>
<keyword evidence="1 5" id="KW-0489">Methyltransferase</keyword>
<evidence type="ECO:0000256" key="1">
    <source>
        <dbReference type="ARBA" id="ARBA00022603"/>
    </source>
</evidence>
<evidence type="ECO:0000256" key="2">
    <source>
        <dbReference type="ARBA" id="ARBA00022679"/>
    </source>
</evidence>
<dbReference type="SUPFAM" id="SSF53335">
    <property type="entry name" value="S-adenosyl-L-methionine-dependent methyltransferases"/>
    <property type="match status" value="1"/>
</dbReference>
<evidence type="ECO:0000256" key="5">
    <source>
        <dbReference type="PROSITE-ProRule" id="PRU01016"/>
    </source>
</evidence>
<feature type="active site" evidence="5">
    <location>
        <position position="85"/>
    </location>
</feature>
<dbReference type="PANTHER" id="PTHR10629">
    <property type="entry name" value="CYTOSINE-SPECIFIC METHYLTRANSFERASE"/>
    <property type="match status" value="1"/>
</dbReference>
<evidence type="ECO:0000256" key="3">
    <source>
        <dbReference type="ARBA" id="ARBA00022691"/>
    </source>
</evidence>
<dbReference type="Gene3D" id="3.40.50.150">
    <property type="entry name" value="Vaccinia Virus protein VP39"/>
    <property type="match status" value="1"/>
</dbReference>
<keyword evidence="2 5" id="KW-0808">Transferase</keyword>
<dbReference type="RefSeq" id="WP_119093137.1">
    <property type="nucleotide sequence ID" value="NZ_UNRR01000018.1"/>
</dbReference>
<dbReference type="PANTHER" id="PTHR10629:SF52">
    <property type="entry name" value="DNA (CYTOSINE-5)-METHYLTRANSFERASE 1"/>
    <property type="match status" value="1"/>
</dbReference>
<dbReference type="Gene3D" id="3.90.120.10">
    <property type="entry name" value="DNA Methylase, subunit A, domain 2"/>
    <property type="match status" value="1"/>
</dbReference>
<dbReference type="GO" id="GO:0032259">
    <property type="term" value="P:methylation"/>
    <property type="evidence" value="ECO:0007669"/>
    <property type="project" value="UniProtKB-KW"/>
</dbReference>
<dbReference type="AlphaFoldDB" id="A0A383TEA9"/>
<dbReference type="GO" id="GO:0044027">
    <property type="term" value="P:negative regulation of gene expression via chromosomal CpG island methylation"/>
    <property type="evidence" value="ECO:0007669"/>
    <property type="project" value="TreeGrafter"/>
</dbReference>
<reference evidence="9" key="1">
    <citation type="submission" date="2018-05" db="EMBL/GenBank/DDBJ databases">
        <authorList>
            <person name="Strepis N."/>
        </authorList>
    </citation>
    <scope>NUCLEOTIDE SEQUENCE [LARGE SCALE GENOMIC DNA]</scope>
</reference>
<name>A0A383TEA9_9LACT</name>
<protein>
    <recommendedName>
        <fullName evidence="7">Cytosine-specific methyltransferase</fullName>
        <ecNumber evidence="7">2.1.1.37</ecNumber>
    </recommendedName>
</protein>
<dbReference type="OrthoDB" id="9813719at2"/>
<dbReference type="GO" id="GO:0009307">
    <property type="term" value="P:DNA restriction-modification system"/>
    <property type="evidence" value="ECO:0007669"/>
    <property type="project" value="UniProtKB-KW"/>
</dbReference>
<dbReference type="InterPro" id="IPR050390">
    <property type="entry name" value="C5-Methyltransferase"/>
</dbReference>
<dbReference type="PRINTS" id="PR00105">
    <property type="entry name" value="C5METTRFRASE"/>
</dbReference>
<keyword evidence="3 5" id="KW-0949">S-adenosyl-L-methionine</keyword>
<keyword evidence="4" id="KW-0680">Restriction system</keyword>
<dbReference type="GO" id="GO:0003886">
    <property type="term" value="F:DNA (cytosine-5-)-methyltransferase activity"/>
    <property type="evidence" value="ECO:0007669"/>
    <property type="project" value="UniProtKB-EC"/>
</dbReference>
<dbReference type="PROSITE" id="PS51679">
    <property type="entry name" value="SAM_MT_C5"/>
    <property type="match status" value="1"/>
</dbReference>
<evidence type="ECO:0000256" key="4">
    <source>
        <dbReference type="ARBA" id="ARBA00022747"/>
    </source>
</evidence>
<comment type="similarity">
    <text evidence="5 6">Belongs to the class I-like SAM-binding methyltransferase superfamily. C5-methyltransferase family.</text>
</comment>
<dbReference type="PROSITE" id="PS00094">
    <property type="entry name" value="C5_MTASE_1"/>
    <property type="match status" value="1"/>
</dbReference>
<dbReference type="GO" id="GO:0003677">
    <property type="term" value="F:DNA binding"/>
    <property type="evidence" value="ECO:0007669"/>
    <property type="project" value="TreeGrafter"/>
</dbReference>
<accession>A0A383TEA9</accession>
<evidence type="ECO:0000256" key="7">
    <source>
        <dbReference type="RuleBase" id="RU000417"/>
    </source>
</evidence>
<dbReference type="InterPro" id="IPR018117">
    <property type="entry name" value="C5_DNA_meth_AS"/>
</dbReference>
<dbReference type="EC" id="2.1.1.37" evidence="7"/>
<dbReference type="NCBIfam" id="TIGR00675">
    <property type="entry name" value="dcm"/>
    <property type="match status" value="1"/>
</dbReference>
<evidence type="ECO:0000256" key="6">
    <source>
        <dbReference type="RuleBase" id="RU000416"/>
    </source>
</evidence>
<proteinExistence type="inferred from homology"/>
<dbReference type="Proteomes" id="UP000262072">
    <property type="component" value="Unassembled WGS sequence"/>
</dbReference>
<organism evidence="8 9">
    <name type="scientific">Trichococcus shcherbakoviae</name>
    <dbReference type="NCBI Taxonomy" id="2094020"/>
    <lineage>
        <taxon>Bacteria</taxon>
        <taxon>Bacillati</taxon>
        <taxon>Bacillota</taxon>
        <taxon>Bacilli</taxon>
        <taxon>Lactobacillales</taxon>
        <taxon>Carnobacteriaceae</taxon>
        <taxon>Trichococcus</taxon>
    </lineage>
</organism>